<evidence type="ECO:0000259" key="5">
    <source>
        <dbReference type="Pfam" id="PF00496"/>
    </source>
</evidence>
<dbReference type="PANTHER" id="PTHR30290:SF9">
    <property type="entry name" value="OLIGOPEPTIDE-BINDING PROTEIN APPA"/>
    <property type="match status" value="1"/>
</dbReference>
<dbReference type="Gene3D" id="3.40.190.10">
    <property type="entry name" value="Periplasmic binding protein-like II"/>
    <property type="match status" value="1"/>
</dbReference>
<dbReference type="GO" id="GO:0015833">
    <property type="term" value="P:peptide transport"/>
    <property type="evidence" value="ECO:0007669"/>
    <property type="project" value="TreeGrafter"/>
</dbReference>
<dbReference type="Gene3D" id="3.10.105.10">
    <property type="entry name" value="Dipeptide-binding Protein, Domain 3"/>
    <property type="match status" value="1"/>
</dbReference>
<evidence type="ECO:0000256" key="4">
    <source>
        <dbReference type="SAM" id="Phobius"/>
    </source>
</evidence>
<accession>A0A2U1S9L8</accession>
<comment type="similarity">
    <text evidence="1">Belongs to the bacterial solute-binding protein 5 family.</text>
</comment>
<comment type="caution">
    <text evidence="6">The sequence shown here is derived from an EMBL/GenBank/DDBJ whole genome shotgun (WGS) entry which is preliminary data.</text>
</comment>
<gene>
    <name evidence="6" type="primary">appA_1</name>
    <name evidence="6" type="ORF">MBBWO_02710</name>
</gene>
<dbReference type="OrthoDB" id="194307at2157"/>
<dbReference type="InterPro" id="IPR039424">
    <property type="entry name" value="SBP_5"/>
</dbReference>
<dbReference type="Pfam" id="PF00496">
    <property type="entry name" value="SBP_bac_5"/>
    <property type="match status" value="1"/>
</dbReference>
<dbReference type="PIRSF" id="PIRSF002741">
    <property type="entry name" value="MppA"/>
    <property type="match status" value="1"/>
</dbReference>
<dbReference type="EMBL" id="MZGU01000002">
    <property type="protein sequence ID" value="PWB87154.1"/>
    <property type="molecule type" value="Genomic_DNA"/>
</dbReference>
<keyword evidence="4" id="KW-0812">Transmembrane</keyword>
<organism evidence="6 7">
    <name type="scientific">Methanobrevibacter woesei</name>
    <dbReference type="NCBI Taxonomy" id="190976"/>
    <lineage>
        <taxon>Archaea</taxon>
        <taxon>Methanobacteriati</taxon>
        <taxon>Methanobacteriota</taxon>
        <taxon>Methanomada group</taxon>
        <taxon>Methanobacteria</taxon>
        <taxon>Methanobacteriales</taxon>
        <taxon>Methanobacteriaceae</taxon>
        <taxon>Methanobrevibacter</taxon>
    </lineage>
</organism>
<keyword evidence="4" id="KW-0472">Membrane</keyword>
<evidence type="ECO:0000256" key="2">
    <source>
        <dbReference type="ARBA" id="ARBA00022448"/>
    </source>
</evidence>
<evidence type="ECO:0000313" key="7">
    <source>
        <dbReference type="Proteomes" id="UP000245577"/>
    </source>
</evidence>
<protein>
    <submittedName>
        <fullName evidence="6">Oligopeptide-binding protein AppA</fullName>
    </submittedName>
</protein>
<dbReference type="AlphaFoldDB" id="A0A2U1S9L8"/>
<dbReference type="CDD" id="cd08518">
    <property type="entry name" value="PBP2_NikA_DppA_OppA_like_19"/>
    <property type="match status" value="1"/>
</dbReference>
<keyword evidence="3" id="KW-0732">Signal</keyword>
<evidence type="ECO:0000313" key="6">
    <source>
        <dbReference type="EMBL" id="PWB87154.1"/>
    </source>
</evidence>
<dbReference type="SUPFAM" id="SSF53850">
    <property type="entry name" value="Periplasmic binding protein-like II"/>
    <property type="match status" value="1"/>
</dbReference>
<dbReference type="InterPro" id="IPR023765">
    <property type="entry name" value="SBP_5_CS"/>
</dbReference>
<evidence type="ECO:0000256" key="1">
    <source>
        <dbReference type="ARBA" id="ARBA00005695"/>
    </source>
</evidence>
<keyword evidence="2" id="KW-0813">Transport</keyword>
<sequence length="537" mass="59577">MDKKKLTIIAVVIVIIIIALGIGLSMNTTKDTNPQHIVIADSNNHGEPDNGFDALTGWGSGHSNHNTLIYSTLFKTDENGTIINDLATNYTISSDGLIWTVNIRDDVKFSNNKTLDAEDVAFSFNTAKNSSTELDLTNLNYAKAIDNYTIEFHLNESRSTFIYDLRYLGIVSAEDYNNETYGSNPIGSGPYILKEWDRGQQAIFTINENYYGEKPYFTQITLLFPDESSSLELVKSGEVDVISAPFNGLNETVEGYNKINLSAGRAQGISLPYLPNNGTTSEDGDVIGNNVTSDINIRKALNIGINRSEIVDSVYSGYGHVEYSGVDSRDYGNTEAAVEDGDIESAKNILDAAGWKDSDGDGIREKNGTKASFELYYPSENIDRQSVSLLFSEQAKELGIEVELVGTDWDTIYTKMYSQAVFWQQSSQNPYTMIYQQYHSKTADNSYMNPNLYNNSEVDSILHEAVTTTDSVSANSLWSKAAYTGDGGFGPSGDAPWVWISTFDYVYFVAEDVNITTERPDNYGNDLLINIEKWSRN</sequence>
<dbReference type="RefSeq" id="WP_116669091.1">
    <property type="nucleotide sequence ID" value="NZ_MZGU01000002.1"/>
</dbReference>
<dbReference type="GO" id="GO:0043190">
    <property type="term" value="C:ATP-binding cassette (ABC) transporter complex"/>
    <property type="evidence" value="ECO:0007669"/>
    <property type="project" value="InterPro"/>
</dbReference>
<feature type="transmembrane region" description="Helical" evidence="4">
    <location>
        <begin position="7"/>
        <end position="26"/>
    </location>
</feature>
<dbReference type="Proteomes" id="UP000245577">
    <property type="component" value="Unassembled WGS sequence"/>
</dbReference>
<proteinExistence type="inferred from homology"/>
<evidence type="ECO:0000256" key="3">
    <source>
        <dbReference type="ARBA" id="ARBA00022729"/>
    </source>
</evidence>
<dbReference type="InterPro" id="IPR030678">
    <property type="entry name" value="Peptide/Ni-bd"/>
</dbReference>
<feature type="domain" description="Solute-binding protein family 5" evidence="5">
    <location>
        <begin position="82"/>
        <end position="455"/>
    </location>
</feature>
<dbReference type="GO" id="GO:0042597">
    <property type="term" value="C:periplasmic space"/>
    <property type="evidence" value="ECO:0007669"/>
    <property type="project" value="UniProtKB-ARBA"/>
</dbReference>
<keyword evidence="7" id="KW-1185">Reference proteome</keyword>
<dbReference type="InterPro" id="IPR000914">
    <property type="entry name" value="SBP_5_dom"/>
</dbReference>
<dbReference type="PANTHER" id="PTHR30290">
    <property type="entry name" value="PERIPLASMIC BINDING COMPONENT OF ABC TRANSPORTER"/>
    <property type="match status" value="1"/>
</dbReference>
<name>A0A2U1S9L8_9EURY</name>
<dbReference type="PROSITE" id="PS01040">
    <property type="entry name" value="SBP_BACTERIAL_5"/>
    <property type="match status" value="1"/>
</dbReference>
<dbReference type="GO" id="GO:1904680">
    <property type="term" value="F:peptide transmembrane transporter activity"/>
    <property type="evidence" value="ECO:0007669"/>
    <property type="project" value="TreeGrafter"/>
</dbReference>
<keyword evidence="4" id="KW-1133">Transmembrane helix</keyword>
<reference evidence="6 7" key="1">
    <citation type="submission" date="2017-03" db="EMBL/GenBank/DDBJ databases">
        <title>Genome sequence of Methanobrevibacter wosei.</title>
        <authorList>
            <person name="Poehlein A."/>
            <person name="Seedorf H."/>
            <person name="Daniel R."/>
        </authorList>
    </citation>
    <scope>NUCLEOTIDE SEQUENCE [LARGE SCALE GENOMIC DNA]</scope>
    <source>
        <strain evidence="6 7">DSM 11979</strain>
    </source>
</reference>